<dbReference type="Proteomes" id="UP000248198">
    <property type="component" value="Unassembled WGS sequence"/>
</dbReference>
<feature type="transmembrane region" description="Helical" evidence="1">
    <location>
        <begin position="67"/>
        <end position="85"/>
    </location>
</feature>
<keyword evidence="3" id="KW-0808">Transferase</keyword>
<keyword evidence="1" id="KW-1133">Transmembrane helix</keyword>
<evidence type="ECO:0000256" key="1">
    <source>
        <dbReference type="SAM" id="Phobius"/>
    </source>
</evidence>
<dbReference type="GO" id="GO:0000155">
    <property type="term" value="F:phosphorelay sensor kinase activity"/>
    <property type="evidence" value="ECO:0007669"/>
    <property type="project" value="InterPro"/>
</dbReference>
<evidence type="ECO:0000313" key="4">
    <source>
        <dbReference type="Proteomes" id="UP000248198"/>
    </source>
</evidence>
<dbReference type="AlphaFoldDB" id="A0A318UHW9"/>
<keyword evidence="1" id="KW-0812">Transmembrane</keyword>
<keyword evidence="4" id="KW-1185">Reference proteome</keyword>
<dbReference type="InterPro" id="IPR050640">
    <property type="entry name" value="Bact_2-comp_sensor_kinase"/>
</dbReference>
<dbReference type="Gene3D" id="3.30.565.10">
    <property type="entry name" value="Histidine kinase-like ATPase, C-terminal domain"/>
    <property type="match status" value="1"/>
</dbReference>
<gene>
    <name evidence="3" type="ORF">B0O44_103393</name>
</gene>
<sequence>MLRLSSYFSLAIALFTFLASLMEEGALDVSLYKFVFSFLTIGLLSGMNIVLMVTLKEKDPQDAGKCGPWFYVCSYLGSIVVVILINKVQNYLVANAWIGPVGTLRVKGDIVYLYLSLQTLLMNGVVLLLQNFIIVQDANNKTQLENSRLNASKSEAVHQLLLQQVHPHFLFNALNILKSLIKKDPPGAEEYLVRLSGFLRASLSSHKREVATLQEELKLCRDYLEMQKVRFGEALLFSFRVSQEKENSGVLPLFSLQPLLENAIKHNELTPASPLHIEIGVYDGWIRVLNNIQMKASTEDSTGSGLANLAERYALLSGDEIEIKDDGNTFSVSLKILNHENRNH</sequence>
<keyword evidence="1" id="KW-0472">Membrane</keyword>
<name>A0A318UHW9_9SPHI</name>
<dbReference type="InterPro" id="IPR010559">
    <property type="entry name" value="Sig_transdc_His_kin_internal"/>
</dbReference>
<dbReference type="PANTHER" id="PTHR34220">
    <property type="entry name" value="SENSOR HISTIDINE KINASE YPDA"/>
    <property type="match status" value="1"/>
</dbReference>
<feature type="domain" description="Signal transduction histidine kinase internal region" evidence="2">
    <location>
        <begin position="159"/>
        <end position="235"/>
    </location>
</feature>
<organism evidence="3 4">
    <name type="scientific">Pedobacter nutrimenti</name>
    <dbReference type="NCBI Taxonomy" id="1241337"/>
    <lineage>
        <taxon>Bacteria</taxon>
        <taxon>Pseudomonadati</taxon>
        <taxon>Bacteroidota</taxon>
        <taxon>Sphingobacteriia</taxon>
        <taxon>Sphingobacteriales</taxon>
        <taxon>Sphingobacteriaceae</taxon>
        <taxon>Pedobacter</taxon>
    </lineage>
</organism>
<keyword evidence="3" id="KW-0418">Kinase</keyword>
<evidence type="ECO:0000313" key="3">
    <source>
        <dbReference type="EMBL" id="PYF74947.1"/>
    </source>
</evidence>
<dbReference type="InterPro" id="IPR036890">
    <property type="entry name" value="HATPase_C_sf"/>
</dbReference>
<dbReference type="Pfam" id="PF06580">
    <property type="entry name" value="His_kinase"/>
    <property type="match status" value="1"/>
</dbReference>
<protein>
    <submittedName>
        <fullName evidence="3">Histidine kinase</fullName>
    </submittedName>
</protein>
<comment type="caution">
    <text evidence="3">The sequence shown here is derived from an EMBL/GenBank/DDBJ whole genome shotgun (WGS) entry which is preliminary data.</text>
</comment>
<feature type="transmembrane region" description="Helical" evidence="1">
    <location>
        <begin position="111"/>
        <end position="134"/>
    </location>
</feature>
<dbReference type="PANTHER" id="PTHR34220:SF7">
    <property type="entry name" value="SENSOR HISTIDINE KINASE YPDA"/>
    <property type="match status" value="1"/>
</dbReference>
<feature type="transmembrane region" description="Helical" evidence="1">
    <location>
        <begin position="35"/>
        <end position="55"/>
    </location>
</feature>
<accession>A0A318UHW9</accession>
<reference evidence="3 4" key="1">
    <citation type="submission" date="2018-06" db="EMBL/GenBank/DDBJ databases">
        <title>Genomic Encyclopedia of Archaeal and Bacterial Type Strains, Phase II (KMG-II): from individual species to whole genera.</title>
        <authorList>
            <person name="Goeker M."/>
        </authorList>
    </citation>
    <scope>NUCLEOTIDE SEQUENCE [LARGE SCALE GENOMIC DNA]</scope>
    <source>
        <strain evidence="3 4">DSM 27372</strain>
    </source>
</reference>
<proteinExistence type="predicted"/>
<evidence type="ECO:0000259" key="2">
    <source>
        <dbReference type="Pfam" id="PF06580"/>
    </source>
</evidence>
<dbReference type="EMBL" id="QKLU01000003">
    <property type="protein sequence ID" value="PYF74947.1"/>
    <property type="molecule type" value="Genomic_DNA"/>
</dbReference>
<dbReference type="GO" id="GO:0016020">
    <property type="term" value="C:membrane"/>
    <property type="evidence" value="ECO:0007669"/>
    <property type="project" value="InterPro"/>
</dbReference>